<accession>A0ABD3R8A5</accession>
<reference evidence="1 2" key="1">
    <citation type="submission" date="2024-10" db="EMBL/GenBank/DDBJ databases">
        <title>Updated reference genomes for cyclostephanoid diatoms.</title>
        <authorList>
            <person name="Roberts W.R."/>
            <person name="Alverson A.J."/>
        </authorList>
    </citation>
    <scope>NUCLEOTIDE SEQUENCE [LARGE SCALE GENOMIC DNA]</scope>
    <source>
        <strain evidence="1 2">AJA228-03</strain>
    </source>
</reference>
<keyword evidence="2" id="KW-1185">Reference proteome</keyword>
<name>A0ABD3R8A5_9STRA</name>
<protein>
    <submittedName>
        <fullName evidence="1">Uncharacterized protein</fullName>
    </submittedName>
</protein>
<dbReference type="AlphaFoldDB" id="A0ABD3R8A5"/>
<gene>
    <name evidence="1" type="ORF">ACHAXA_005278</name>
</gene>
<comment type="caution">
    <text evidence="1">The sequence shown here is derived from an EMBL/GenBank/DDBJ whole genome shotgun (WGS) entry which is preliminary data.</text>
</comment>
<evidence type="ECO:0000313" key="2">
    <source>
        <dbReference type="Proteomes" id="UP001530377"/>
    </source>
</evidence>
<evidence type="ECO:0000313" key="1">
    <source>
        <dbReference type="EMBL" id="KAL3809230.1"/>
    </source>
</evidence>
<proteinExistence type="predicted"/>
<dbReference type="Proteomes" id="UP001530377">
    <property type="component" value="Unassembled WGS sequence"/>
</dbReference>
<organism evidence="1 2">
    <name type="scientific">Cyclostephanos tholiformis</name>
    <dbReference type="NCBI Taxonomy" id="382380"/>
    <lineage>
        <taxon>Eukaryota</taxon>
        <taxon>Sar</taxon>
        <taxon>Stramenopiles</taxon>
        <taxon>Ochrophyta</taxon>
        <taxon>Bacillariophyta</taxon>
        <taxon>Coscinodiscophyceae</taxon>
        <taxon>Thalassiosirophycidae</taxon>
        <taxon>Stephanodiscales</taxon>
        <taxon>Stephanodiscaceae</taxon>
        <taxon>Cyclostephanos</taxon>
    </lineage>
</organism>
<sequence length="56" mass="6176">MLCNLTDHNLRYLWVDCNAGSVVPAAVVDDKRSRKVAVGEGMTTAMFVLHVMLLVD</sequence>
<dbReference type="EMBL" id="JALLPB020000427">
    <property type="protein sequence ID" value="KAL3809230.1"/>
    <property type="molecule type" value="Genomic_DNA"/>
</dbReference>